<dbReference type="GO" id="GO:0016887">
    <property type="term" value="F:ATP hydrolysis activity"/>
    <property type="evidence" value="ECO:0007669"/>
    <property type="project" value="InterPro"/>
</dbReference>
<feature type="domain" description="AAA+ ATPase" evidence="1">
    <location>
        <begin position="15"/>
        <end position="156"/>
    </location>
</feature>
<dbReference type="Gene3D" id="3.40.50.300">
    <property type="entry name" value="P-loop containing nucleotide triphosphate hydrolases"/>
    <property type="match status" value="1"/>
</dbReference>
<organism evidence="2">
    <name type="scientific">candidate division WOR-3 bacterium</name>
    <dbReference type="NCBI Taxonomy" id="2052148"/>
    <lineage>
        <taxon>Bacteria</taxon>
        <taxon>Bacteria division WOR-3</taxon>
    </lineage>
</organism>
<dbReference type="CDD" id="cd00009">
    <property type="entry name" value="AAA"/>
    <property type="match status" value="1"/>
</dbReference>
<protein>
    <submittedName>
        <fullName evidence="2">AAA family ATPase</fullName>
    </submittedName>
</protein>
<dbReference type="Pfam" id="PF00004">
    <property type="entry name" value="AAA"/>
    <property type="match status" value="1"/>
</dbReference>
<gene>
    <name evidence="2" type="ORF">ENT96_00355</name>
</gene>
<comment type="caution">
    <text evidence="2">The sequence shown here is derived from an EMBL/GenBank/DDBJ whole genome shotgun (WGS) entry which is preliminary data.</text>
</comment>
<dbReference type="SUPFAM" id="SSF52540">
    <property type="entry name" value="P-loop containing nucleoside triphosphate hydrolases"/>
    <property type="match status" value="1"/>
</dbReference>
<reference evidence="2" key="1">
    <citation type="journal article" date="2020" name="mSystems">
        <title>Genome- and Community-Level Interaction Insights into Carbon Utilization and Element Cycling Functions of Hydrothermarchaeota in Hydrothermal Sediment.</title>
        <authorList>
            <person name="Zhou Z."/>
            <person name="Liu Y."/>
            <person name="Xu W."/>
            <person name="Pan J."/>
            <person name="Luo Z.H."/>
            <person name="Li M."/>
        </authorList>
    </citation>
    <scope>NUCLEOTIDE SEQUENCE [LARGE SCALE GENOMIC DNA]</scope>
    <source>
        <strain evidence="2">SpSt-626</strain>
    </source>
</reference>
<evidence type="ECO:0000313" key="2">
    <source>
        <dbReference type="EMBL" id="HGM97489.1"/>
    </source>
</evidence>
<dbReference type="InterPro" id="IPR027417">
    <property type="entry name" value="P-loop_NTPase"/>
</dbReference>
<evidence type="ECO:0000259" key="1">
    <source>
        <dbReference type="SMART" id="SM00382"/>
    </source>
</evidence>
<sequence>MIEIAKKVQEGKAFEIPALFIWGPPGVGKSTIIREVAKEYNLKVIDLRLAQIDPADLRGIPFPDKETKRLVWWIPEFFPKDGKGFLFLDELNLADLSIQATAYQLVLDRRVGNYKLPDGWYVLAAGNRKEDAVNVFEMPDPLVSRFIHIEVEPDLDIWIEWAVKKGISEEIIAYLKYRPENFINIKPNRVSIAYPCPRTWEFADIIWKLTKNVETVAWAVGGPVAADFVAFLEVYRELPDIEKALETGEIDFPSREKTSMWWAISTALGLRPKNQRHIDNVAKILLDIRKNFVEYGSYILNLILRDGERGLMLRKSKFYNELREAYFDSLL</sequence>
<dbReference type="EMBL" id="DTAR01000033">
    <property type="protein sequence ID" value="HGM97489.1"/>
    <property type="molecule type" value="Genomic_DNA"/>
</dbReference>
<dbReference type="GO" id="GO:0005524">
    <property type="term" value="F:ATP binding"/>
    <property type="evidence" value="ECO:0007669"/>
    <property type="project" value="InterPro"/>
</dbReference>
<name>A0A7V4EB99_UNCW3</name>
<proteinExistence type="predicted"/>
<dbReference type="InterPro" id="IPR003959">
    <property type="entry name" value="ATPase_AAA_core"/>
</dbReference>
<dbReference type="InterPro" id="IPR003593">
    <property type="entry name" value="AAA+_ATPase"/>
</dbReference>
<dbReference type="AlphaFoldDB" id="A0A7V4EB99"/>
<accession>A0A7V4EB99</accession>
<dbReference type="SMART" id="SM00382">
    <property type="entry name" value="AAA"/>
    <property type="match status" value="1"/>
</dbReference>